<keyword evidence="2 3" id="KW-0732">Signal</keyword>
<name>A0ABS7ZPQ9_9GAMM</name>
<feature type="signal peptide" evidence="3">
    <location>
        <begin position="1"/>
        <end position="17"/>
    </location>
</feature>
<dbReference type="Pfam" id="PF00497">
    <property type="entry name" value="SBP_bac_3"/>
    <property type="match status" value="1"/>
</dbReference>
<feature type="domain" description="Solute-binding protein family 3/N-terminal" evidence="4">
    <location>
        <begin position="19"/>
        <end position="238"/>
    </location>
</feature>
<proteinExistence type="inferred from homology"/>
<evidence type="ECO:0000313" key="6">
    <source>
        <dbReference type="Proteomes" id="UP000714380"/>
    </source>
</evidence>
<reference evidence="5 6" key="1">
    <citation type="submission" date="2020-12" db="EMBL/GenBank/DDBJ databases">
        <title>Novel Thalassolituus-related marine hydrocarbonoclastic bacteria mediated algae-derived hydrocarbons mineralization in twilight zone of the northern South China Sea.</title>
        <authorList>
            <person name="Dong C."/>
        </authorList>
    </citation>
    <scope>NUCLEOTIDE SEQUENCE [LARGE SCALE GENOMIC DNA]</scope>
    <source>
        <strain evidence="5 6">IMCC1826</strain>
    </source>
</reference>
<dbReference type="InterPro" id="IPR001638">
    <property type="entry name" value="Solute-binding_3/MltF_N"/>
</dbReference>
<evidence type="ECO:0000256" key="3">
    <source>
        <dbReference type="SAM" id="SignalP"/>
    </source>
</evidence>
<comment type="caution">
    <text evidence="5">The sequence shown here is derived from an EMBL/GenBank/DDBJ whole genome shotgun (WGS) entry which is preliminary data.</text>
</comment>
<comment type="similarity">
    <text evidence="1">Belongs to the bacterial solute-binding protein 3 family.</text>
</comment>
<feature type="chain" id="PRO_5047409611" evidence="3">
    <location>
        <begin position="18"/>
        <end position="242"/>
    </location>
</feature>
<protein>
    <submittedName>
        <fullName evidence="5">Transporter substrate-binding domain-containing protein</fullName>
    </submittedName>
</protein>
<sequence length="242" mass="27094">MRLFCLLLLAWSSVVTAETVTIAAEDAWPPFSDEQGMGLSYELASAAFASQGLMLQTQSVPYARALNLAMSGEVDACWNVTRQASTEAVFLFGNEPLFRTSASFYYKRGKEKNYLSTADIPDGTRIAVINGYEYGEAFENNRARFQLVEVSKQKQMMALLQNERADMAIFFDLVFDFTIQGSPYQPGQFHRGEINHISDIFIAFNRDNPRSAELAQALDTGLKVLHNDGRYDEIMGEDASVF</sequence>
<dbReference type="Proteomes" id="UP000714380">
    <property type="component" value="Unassembled WGS sequence"/>
</dbReference>
<dbReference type="PANTHER" id="PTHR35936">
    <property type="entry name" value="MEMBRANE-BOUND LYTIC MUREIN TRANSGLYCOSYLASE F"/>
    <property type="match status" value="1"/>
</dbReference>
<dbReference type="SMART" id="SM00062">
    <property type="entry name" value="PBPb"/>
    <property type="match status" value="1"/>
</dbReference>
<dbReference type="RefSeq" id="WP_225672682.1">
    <property type="nucleotide sequence ID" value="NZ_JAEDAH010000023.1"/>
</dbReference>
<accession>A0ABS7ZPQ9</accession>
<dbReference type="PANTHER" id="PTHR35936:SF25">
    <property type="entry name" value="ABC TRANSPORTER SUBSTRATE-BINDING PROTEIN"/>
    <property type="match status" value="1"/>
</dbReference>
<gene>
    <name evidence="5" type="ORF">I9W95_05515</name>
</gene>
<evidence type="ECO:0000259" key="4">
    <source>
        <dbReference type="SMART" id="SM00062"/>
    </source>
</evidence>
<dbReference type="Gene3D" id="3.40.190.10">
    <property type="entry name" value="Periplasmic binding protein-like II"/>
    <property type="match status" value="2"/>
</dbReference>
<evidence type="ECO:0000256" key="1">
    <source>
        <dbReference type="ARBA" id="ARBA00010333"/>
    </source>
</evidence>
<organism evidence="5 6">
    <name type="scientific">Thalassolituus marinus</name>
    <dbReference type="NCBI Taxonomy" id="671053"/>
    <lineage>
        <taxon>Bacteria</taxon>
        <taxon>Pseudomonadati</taxon>
        <taxon>Pseudomonadota</taxon>
        <taxon>Gammaproteobacteria</taxon>
        <taxon>Oceanospirillales</taxon>
        <taxon>Oceanospirillaceae</taxon>
        <taxon>Thalassolituus</taxon>
    </lineage>
</organism>
<dbReference type="SUPFAM" id="SSF53850">
    <property type="entry name" value="Periplasmic binding protein-like II"/>
    <property type="match status" value="1"/>
</dbReference>
<keyword evidence="6" id="KW-1185">Reference proteome</keyword>
<dbReference type="EMBL" id="JAEDAH010000023">
    <property type="protein sequence ID" value="MCA6063062.1"/>
    <property type="molecule type" value="Genomic_DNA"/>
</dbReference>
<evidence type="ECO:0000256" key="2">
    <source>
        <dbReference type="ARBA" id="ARBA00022729"/>
    </source>
</evidence>
<evidence type="ECO:0000313" key="5">
    <source>
        <dbReference type="EMBL" id="MCA6063062.1"/>
    </source>
</evidence>